<evidence type="ECO:0008006" key="3">
    <source>
        <dbReference type="Google" id="ProtNLM"/>
    </source>
</evidence>
<accession>A0ABD4TJZ8</accession>
<dbReference type="RefSeq" id="WP_255331776.1">
    <property type="nucleotide sequence ID" value="NZ_VOTZ01000003.1"/>
</dbReference>
<dbReference type="AlphaFoldDB" id="A0ABD4TJZ8"/>
<comment type="caution">
    <text evidence="1">The sequence shown here is derived from an EMBL/GenBank/DDBJ whole genome shotgun (WGS) entry which is preliminary data.</text>
</comment>
<protein>
    <recommendedName>
        <fullName evidence="3">Nucleotidyl transferase AbiEii/AbiGii toxin family protein</fullName>
    </recommendedName>
</protein>
<gene>
    <name evidence="1" type="ORF">FTO68_02445</name>
</gene>
<reference evidence="1 2" key="1">
    <citation type="submission" date="2019-08" db="EMBL/GenBank/DDBJ databases">
        <authorList>
            <person name="Chen S.-C."/>
            <person name="Lai M.-C."/>
            <person name="You Y.-T."/>
        </authorList>
    </citation>
    <scope>NUCLEOTIDE SEQUENCE [LARGE SCALE GENOMIC DNA]</scope>
    <source>
        <strain evidence="1 2">P2F9704a</strain>
    </source>
</reference>
<organism evidence="1 2">
    <name type="scientific">Methanocalculus taiwanensis</name>
    <dbReference type="NCBI Taxonomy" id="106207"/>
    <lineage>
        <taxon>Archaea</taxon>
        <taxon>Methanobacteriati</taxon>
        <taxon>Methanobacteriota</taxon>
        <taxon>Stenosarchaea group</taxon>
        <taxon>Methanomicrobia</taxon>
        <taxon>Methanomicrobiales</taxon>
        <taxon>Methanocalculaceae</taxon>
        <taxon>Methanocalculus</taxon>
    </lineage>
</organism>
<evidence type="ECO:0000313" key="2">
    <source>
        <dbReference type="Proteomes" id="UP001524383"/>
    </source>
</evidence>
<name>A0ABD4TJZ8_9EURY</name>
<dbReference type="Proteomes" id="UP001524383">
    <property type="component" value="Unassembled WGS sequence"/>
</dbReference>
<proteinExistence type="predicted"/>
<sequence length="250" mass="28981">MPAYEVPRSLIEASLAELAAIYRWVNDREDPNNPVTVLIGGWAVYCYNPWYGSIDIDLVTNSRTRQHLMRHLVETCGFIRRRNPPFRNSIVKVTPQKGEIIIDFISRDERNCFEGRNESCPMTLLNGRTIEIALSTDSPVTIPERTLLLLLKVKAAWDRAYRLHQHTSDNEDWEKGKLRKDRADILSLIDPHHGGKELDLMYLGSMMQEYPFLLEVLSIIPHDRDAIQMYGHMDREAVHNMIEDLLSLIR</sequence>
<evidence type="ECO:0000313" key="1">
    <source>
        <dbReference type="EMBL" id="MCQ1537847.1"/>
    </source>
</evidence>
<dbReference type="EMBL" id="VOTZ01000003">
    <property type="protein sequence ID" value="MCQ1537847.1"/>
    <property type="molecule type" value="Genomic_DNA"/>
</dbReference>
<keyword evidence="2" id="KW-1185">Reference proteome</keyword>